<keyword evidence="8" id="KW-1185">Reference proteome</keyword>
<dbReference type="OrthoDB" id="2131401at2759"/>
<evidence type="ECO:0000256" key="6">
    <source>
        <dbReference type="SAM" id="Phobius"/>
    </source>
</evidence>
<name>A0A2X0KQR6_9BASI</name>
<dbReference type="InterPro" id="IPR019334">
    <property type="entry name" value="TMEM170A/B/YPR153W-like"/>
</dbReference>
<evidence type="ECO:0000313" key="8">
    <source>
        <dbReference type="Proteomes" id="UP000249723"/>
    </source>
</evidence>
<evidence type="ECO:0000256" key="5">
    <source>
        <dbReference type="ARBA" id="ARBA00023136"/>
    </source>
</evidence>
<comment type="similarity">
    <text evidence="2">Belongs to the TMEM170 family.</text>
</comment>
<organism evidence="7 8">
    <name type="scientific">Microbotryum saponariae</name>
    <dbReference type="NCBI Taxonomy" id="289078"/>
    <lineage>
        <taxon>Eukaryota</taxon>
        <taxon>Fungi</taxon>
        <taxon>Dikarya</taxon>
        <taxon>Basidiomycota</taxon>
        <taxon>Pucciniomycotina</taxon>
        <taxon>Microbotryomycetes</taxon>
        <taxon>Microbotryales</taxon>
        <taxon>Microbotryaceae</taxon>
        <taxon>Microbotryum</taxon>
    </lineage>
</organism>
<comment type="subcellular location">
    <subcellularLocation>
        <location evidence="1">Membrane</location>
        <topology evidence="1">Multi-pass membrane protein</topology>
    </subcellularLocation>
</comment>
<dbReference type="Pfam" id="PF10190">
    <property type="entry name" value="Tmemb_170"/>
    <property type="match status" value="1"/>
</dbReference>
<dbReference type="PANTHER" id="PTHR22779:SF6">
    <property type="entry name" value="SD17342P"/>
    <property type="match status" value="1"/>
</dbReference>
<keyword evidence="4 6" id="KW-1133">Transmembrane helix</keyword>
<gene>
    <name evidence="7" type="ORF">BZ3500_MVSOF-1268-A1-R1_CHR1-3G02395</name>
</gene>
<dbReference type="PANTHER" id="PTHR22779">
    <property type="entry name" value="SD17342P"/>
    <property type="match status" value="1"/>
</dbReference>
<keyword evidence="3 6" id="KW-0812">Transmembrane</keyword>
<dbReference type="STRING" id="289078.A0A2X0KQR6"/>
<protein>
    <submittedName>
        <fullName evidence="7">BZ3500_MvSof-1268-A1-R1_Chr1-3g02395 protein</fullName>
    </submittedName>
</protein>
<evidence type="ECO:0000313" key="7">
    <source>
        <dbReference type="EMBL" id="SCZ90932.1"/>
    </source>
</evidence>
<sequence>MDLIRDDDESNSISANPPEGYVEPGWPALYSALHQDPQYLYQPYAIWRFTLYWTLLFYGFIFLVTGLLLLLNFTKRHPRLTLLSFALWILSSLLLGLISSTIVGYALAALYNAAFLRMSTWVPPLWGAVQVLLLLFSAAANVPFFTG</sequence>
<feature type="transmembrane region" description="Helical" evidence="6">
    <location>
        <begin position="51"/>
        <end position="73"/>
    </location>
</feature>
<dbReference type="Proteomes" id="UP000249723">
    <property type="component" value="Unassembled WGS sequence"/>
</dbReference>
<evidence type="ECO:0000256" key="4">
    <source>
        <dbReference type="ARBA" id="ARBA00022989"/>
    </source>
</evidence>
<keyword evidence="5 6" id="KW-0472">Membrane</keyword>
<feature type="transmembrane region" description="Helical" evidence="6">
    <location>
        <begin position="85"/>
        <end position="113"/>
    </location>
</feature>
<proteinExistence type="inferred from homology"/>
<evidence type="ECO:0000256" key="2">
    <source>
        <dbReference type="ARBA" id="ARBA00006325"/>
    </source>
</evidence>
<evidence type="ECO:0000256" key="1">
    <source>
        <dbReference type="ARBA" id="ARBA00004141"/>
    </source>
</evidence>
<feature type="transmembrane region" description="Helical" evidence="6">
    <location>
        <begin position="125"/>
        <end position="145"/>
    </location>
</feature>
<dbReference type="GO" id="GO:0016020">
    <property type="term" value="C:membrane"/>
    <property type="evidence" value="ECO:0007669"/>
    <property type="project" value="UniProtKB-SubCell"/>
</dbReference>
<dbReference type="EMBL" id="FMWP01000014">
    <property type="protein sequence ID" value="SCZ90932.1"/>
    <property type="molecule type" value="Genomic_DNA"/>
</dbReference>
<evidence type="ECO:0000256" key="3">
    <source>
        <dbReference type="ARBA" id="ARBA00022692"/>
    </source>
</evidence>
<accession>A0A2X0KQR6</accession>
<reference evidence="8" key="1">
    <citation type="submission" date="2016-10" db="EMBL/GenBank/DDBJ databases">
        <authorList>
            <person name="Jeantristanb JTB J.-T."/>
            <person name="Ricardo R."/>
        </authorList>
    </citation>
    <scope>NUCLEOTIDE SEQUENCE [LARGE SCALE GENOMIC DNA]</scope>
</reference>
<dbReference type="AlphaFoldDB" id="A0A2X0KQR6"/>